<evidence type="ECO:0000256" key="2">
    <source>
        <dbReference type="ARBA" id="ARBA00010280"/>
    </source>
</evidence>
<dbReference type="GO" id="GO:0004641">
    <property type="term" value="F:phosphoribosylformylglycinamidine cyclo-ligase activity"/>
    <property type="evidence" value="ECO:0007669"/>
    <property type="project" value="UniProtKB-UniRule"/>
</dbReference>
<keyword evidence="5 13" id="KW-0436">Ligase</keyword>
<evidence type="ECO:0000256" key="11">
    <source>
        <dbReference type="ARBA" id="ARBA00033093"/>
    </source>
</evidence>
<dbReference type="InterPro" id="IPR036921">
    <property type="entry name" value="PurM-like_N_sf"/>
</dbReference>
<dbReference type="InterPro" id="IPR004733">
    <property type="entry name" value="PurM_cligase"/>
</dbReference>
<protein>
    <recommendedName>
        <fullName evidence="4 13">Phosphoribosylformylglycinamidine cyclo-ligase</fullName>
        <ecNumber evidence="3 13">6.3.3.1</ecNumber>
    </recommendedName>
    <alternativeName>
        <fullName evidence="10 13">AIR synthase</fullName>
    </alternativeName>
    <alternativeName>
        <fullName evidence="11 13">AIRS</fullName>
    </alternativeName>
    <alternativeName>
        <fullName evidence="9 13">Phosphoribosyl-aminoimidazole synthetase</fullName>
    </alternativeName>
</protein>
<dbReference type="Pfam" id="PF00586">
    <property type="entry name" value="AIRS"/>
    <property type="match status" value="1"/>
</dbReference>
<dbReference type="UniPathway" id="UPA00074">
    <property type="reaction ID" value="UER00129"/>
</dbReference>
<evidence type="ECO:0000256" key="4">
    <source>
        <dbReference type="ARBA" id="ARBA00020367"/>
    </source>
</evidence>
<dbReference type="InterPro" id="IPR016188">
    <property type="entry name" value="PurM-like_N"/>
</dbReference>
<evidence type="ECO:0000259" key="15">
    <source>
        <dbReference type="Pfam" id="PF02769"/>
    </source>
</evidence>
<dbReference type="SUPFAM" id="SSF56042">
    <property type="entry name" value="PurM C-terminal domain-like"/>
    <property type="match status" value="1"/>
</dbReference>
<dbReference type="Gene3D" id="3.30.1330.10">
    <property type="entry name" value="PurM-like, N-terminal domain"/>
    <property type="match status" value="1"/>
</dbReference>
<dbReference type="FunFam" id="3.90.650.10:FF:000001">
    <property type="entry name" value="Phosphoribosylformylglycinamidine cyclo-ligase"/>
    <property type="match status" value="1"/>
</dbReference>
<sequence length="349" mass="36883">MTQKTQSISYKDAGVDIDAGNALVQAIKPIAKATARPEVPSSLGGFGALFELDMSKYKNPILVSGTDGVGTKLRLAIDSGKHDQVGIDLVAMCVNDLIVQGAEPLFFLDYYATGKLELDVATAVVKGIGDGCLQSGCALIGGETAEMPGMYPKGDYDLAGFCVGIVEKADLIDGSKVKAGDIMLGLASSGPHSNGYSLIRKIIEVNEADLSQEVDGQPLIDALMAPTRIYVKSILNLMQEINIHALSHITGGGLLENLPRVMPNNTKAKINTNAWNRPAVFDWIAEKGNVEFEEMHRTLNCGIGMVVVVDAADQEKAIAALQASGENVSVIGVIEDSAAEEPSVELTSH</sequence>
<dbReference type="HAMAP" id="MF_00741">
    <property type="entry name" value="AIRS"/>
    <property type="match status" value="1"/>
</dbReference>
<evidence type="ECO:0000256" key="5">
    <source>
        <dbReference type="ARBA" id="ARBA00022598"/>
    </source>
</evidence>
<evidence type="ECO:0000256" key="10">
    <source>
        <dbReference type="ARBA" id="ARBA00032931"/>
    </source>
</evidence>
<dbReference type="NCBIfam" id="TIGR00878">
    <property type="entry name" value="purM"/>
    <property type="match status" value="1"/>
</dbReference>
<name>A0A6F8PW70_9GAMM</name>
<dbReference type="Pfam" id="PF02769">
    <property type="entry name" value="AIRS_C"/>
    <property type="match status" value="1"/>
</dbReference>
<evidence type="ECO:0000256" key="6">
    <source>
        <dbReference type="ARBA" id="ARBA00022741"/>
    </source>
</evidence>
<dbReference type="CDD" id="cd02196">
    <property type="entry name" value="PurM"/>
    <property type="match status" value="1"/>
</dbReference>
<reference evidence="17" key="1">
    <citation type="submission" date="2019-11" db="EMBL/GenBank/DDBJ databases">
        <title>Isolation and characterization of two novel species in the genus Thiomicrorhabdus.</title>
        <authorList>
            <person name="Mochizuki J."/>
            <person name="Kojima H."/>
            <person name="Fukui M."/>
        </authorList>
    </citation>
    <scope>NUCLEOTIDE SEQUENCE [LARGE SCALE GENOMIC DNA]</scope>
    <source>
        <strain evidence="17">aks77</strain>
    </source>
</reference>
<dbReference type="Proteomes" id="UP000501726">
    <property type="component" value="Chromosome"/>
</dbReference>
<feature type="domain" description="PurM-like C-terminal" evidence="15">
    <location>
        <begin position="178"/>
        <end position="340"/>
    </location>
</feature>
<dbReference type="PANTHER" id="PTHR10520:SF12">
    <property type="entry name" value="TRIFUNCTIONAL PURINE BIOSYNTHETIC PROTEIN ADENOSINE-3"/>
    <property type="match status" value="1"/>
</dbReference>
<dbReference type="SUPFAM" id="SSF55326">
    <property type="entry name" value="PurM N-terminal domain-like"/>
    <property type="match status" value="1"/>
</dbReference>
<evidence type="ECO:0000256" key="13">
    <source>
        <dbReference type="HAMAP-Rule" id="MF_00741"/>
    </source>
</evidence>
<proteinExistence type="inferred from homology"/>
<keyword evidence="13" id="KW-0963">Cytoplasm</keyword>
<dbReference type="RefSeq" id="WP_173272608.1">
    <property type="nucleotide sequence ID" value="NZ_AP021889.1"/>
</dbReference>
<evidence type="ECO:0000256" key="1">
    <source>
        <dbReference type="ARBA" id="ARBA00004686"/>
    </source>
</evidence>
<dbReference type="KEGG" id="tse:THMIRHAS_15930"/>
<dbReference type="InterPro" id="IPR036676">
    <property type="entry name" value="PurM-like_C_sf"/>
</dbReference>
<dbReference type="Gene3D" id="3.90.650.10">
    <property type="entry name" value="PurM-like C-terminal domain"/>
    <property type="match status" value="1"/>
</dbReference>
<dbReference type="FunFam" id="3.30.1330.10:FF:000001">
    <property type="entry name" value="Phosphoribosylformylglycinamidine cyclo-ligase"/>
    <property type="match status" value="1"/>
</dbReference>
<comment type="similarity">
    <text evidence="2 13">Belongs to the AIR synthase family.</text>
</comment>
<gene>
    <name evidence="13 16" type="primary">purM</name>
    <name evidence="16" type="ORF">THMIRHAS_15930</name>
</gene>
<keyword evidence="6 13" id="KW-0547">Nucleotide-binding</keyword>
<evidence type="ECO:0000256" key="7">
    <source>
        <dbReference type="ARBA" id="ARBA00022755"/>
    </source>
</evidence>
<dbReference type="GO" id="GO:0005829">
    <property type="term" value="C:cytosol"/>
    <property type="evidence" value="ECO:0007669"/>
    <property type="project" value="TreeGrafter"/>
</dbReference>
<keyword evidence="7 13" id="KW-0658">Purine biosynthesis</keyword>
<dbReference type="AlphaFoldDB" id="A0A6F8PW70"/>
<comment type="pathway">
    <text evidence="1 13">Purine metabolism; IMP biosynthesis via de novo pathway; 5-amino-1-(5-phospho-D-ribosyl)imidazole from N(2)-formyl-N(1)-(5-phospho-D-ribosyl)glycinamide: step 2/2.</text>
</comment>
<feature type="domain" description="PurM-like N-terminal" evidence="14">
    <location>
        <begin position="62"/>
        <end position="166"/>
    </location>
</feature>
<keyword evidence="17" id="KW-1185">Reference proteome</keyword>
<evidence type="ECO:0000256" key="3">
    <source>
        <dbReference type="ARBA" id="ARBA00013047"/>
    </source>
</evidence>
<evidence type="ECO:0000313" key="16">
    <source>
        <dbReference type="EMBL" id="BBP46220.1"/>
    </source>
</evidence>
<accession>A0A6F8PW70</accession>
<dbReference type="EC" id="6.3.3.1" evidence="3 13"/>
<evidence type="ECO:0000259" key="14">
    <source>
        <dbReference type="Pfam" id="PF00586"/>
    </source>
</evidence>
<evidence type="ECO:0000256" key="12">
    <source>
        <dbReference type="ARBA" id="ARBA00049057"/>
    </source>
</evidence>
<comment type="catalytic activity">
    <reaction evidence="12 13">
        <text>2-formamido-N(1)-(5-O-phospho-beta-D-ribosyl)acetamidine + ATP = 5-amino-1-(5-phospho-beta-D-ribosyl)imidazole + ADP + phosphate + H(+)</text>
        <dbReference type="Rhea" id="RHEA:23032"/>
        <dbReference type="ChEBI" id="CHEBI:15378"/>
        <dbReference type="ChEBI" id="CHEBI:30616"/>
        <dbReference type="ChEBI" id="CHEBI:43474"/>
        <dbReference type="ChEBI" id="CHEBI:137981"/>
        <dbReference type="ChEBI" id="CHEBI:147287"/>
        <dbReference type="ChEBI" id="CHEBI:456216"/>
        <dbReference type="EC" id="6.3.3.1"/>
    </reaction>
</comment>
<dbReference type="GO" id="GO:0005524">
    <property type="term" value="F:ATP binding"/>
    <property type="evidence" value="ECO:0007669"/>
    <property type="project" value="UniProtKB-KW"/>
</dbReference>
<evidence type="ECO:0000256" key="9">
    <source>
        <dbReference type="ARBA" id="ARBA00031908"/>
    </source>
</evidence>
<dbReference type="EMBL" id="AP021889">
    <property type="protein sequence ID" value="BBP46220.1"/>
    <property type="molecule type" value="Genomic_DNA"/>
</dbReference>
<evidence type="ECO:0000313" key="17">
    <source>
        <dbReference type="Proteomes" id="UP000501726"/>
    </source>
</evidence>
<dbReference type="InterPro" id="IPR010918">
    <property type="entry name" value="PurM-like_C_dom"/>
</dbReference>
<dbReference type="GO" id="GO:0004637">
    <property type="term" value="F:phosphoribosylamine-glycine ligase activity"/>
    <property type="evidence" value="ECO:0007669"/>
    <property type="project" value="TreeGrafter"/>
</dbReference>
<keyword evidence="8 13" id="KW-0067">ATP-binding</keyword>
<dbReference type="GO" id="GO:0006189">
    <property type="term" value="P:'de novo' IMP biosynthetic process"/>
    <property type="evidence" value="ECO:0007669"/>
    <property type="project" value="UniProtKB-UniRule"/>
</dbReference>
<organism evidence="16 17">
    <name type="scientific">Thiosulfatimonas sediminis</name>
    <dbReference type="NCBI Taxonomy" id="2675054"/>
    <lineage>
        <taxon>Bacteria</taxon>
        <taxon>Pseudomonadati</taxon>
        <taxon>Pseudomonadota</taxon>
        <taxon>Gammaproteobacteria</taxon>
        <taxon>Thiotrichales</taxon>
        <taxon>Piscirickettsiaceae</taxon>
        <taxon>Thiosulfatimonas</taxon>
    </lineage>
</organism>
<evidence type="ECO:0000256" key="8">
    <source>
        <dbReference type="ARBA" id="ARBA00022840"/>
    </source>
</evidence>
<dbReference type="PANTHER" id="PTHR10520">
    <property type="entry name" value="TRIFUNCTIONAL PURINE BIOSYNTHETIC PROTEIN ADENOSINE-3-RELATED"/>
    <property type="match status" value="1"/>
</dbReference>
<comment type="subcellular location">
    <subcellularLocation>
        <location evidence="13">Cytoplasm</location>
    </subcellularLocation>
</comment>
<dbReference type="GO" id="GO:0046084">
    <property type="term" value="P:adenine biosynthetic process"/>
    <property type="evidence" value="ECO:0007669"/>
    <property type="project" value="TreeGrafter"/>
</dbReference>